<evidence type="ECO:0000256" key="4">
    <source>
        <dbReference type="ARBA" id="ARBA00023136"/>
    </source>
</evidence>
<evidence type="ECO:0000256" key="1">
    <source>
        <dbReference type="ARBA" id="ARBA00004370"/>
    </source>
</evidence>
<dbReference type="SUPFAM" id="SSF75005">
    <property type="entry name" value="Arabinanase/levansucrase/invertase"/>
    <property type="match status" value="1"/>
</dbReference>
<keyword evidence="6" id="KW-0732">Signal</keyword>
<dbReference type="InterPro" id="IPR023296">
    <property type="entry name" value="Glyco_hydro_beta-prop_sf"/>
</dbReference>
<dbReference type="Proteomes" id="UP001485043">
    <property type="component" value="Unassembled WGS sequence"/>
</dbReference>
<evidence type="ECO:0000256" key="6">
    <source>
        <dbReference type="SAM" id="SignalP"/>
    </source>
</evidence>
<dbReference type="GO" id="GO:0016757">
    <property type="term" value="F:glycosyltransferase activity"/>
    <property type="evidence" value="ECO:0007669"/>
    <property type="project" value="InterPro"/>
</dbReference>
<feature type="domain" description="Glycosyl transferase 64" evidence="7">
    <location>
        <begin position="330"/>
        <end position="570"/>
    </location>
</feature>
<proteinExistence type="inferred from homology"/>
<dbReference type="InterPro" id="IPR004263">
    <property type="entry name" value="Exostosin"/>
</dbReference>
<dbReference type="Pfam" id="PF24793">
    <property type="entry name" value="GINT1_N"/>
    <property type="match status" value="1"/>
</dbReference>
<reference evidence="9 10" key="1">
    <citation type="journal article" date="2024" name="Nat. Commun.">
        <title>Phylogenomics reveals the evolutionary origins of lichenization in chlorophyte algae.</title>
        <authorList>
            <person name="Puginier C."/>
            <person name="Libourel C."/>
            <person name="Otte J."/>
            <person name="Skaloud P."/>
            <person name="Haon M."/>
            <person name="Grisel S."/>
            <person name="Petersen M."/>
            <person name="Berrin J.G."/>
            <person name="Delaux P.M."/>
            <person name="Dal Grande F."/>
            <person name="Keller J."/>
        </authorList>
    </citation>
    <scope>NUCLEOTIDE SEQUENCE [LARGE SCALE GENOMIC DNA]</scope>
    <source>
        <strain evidence="9 10">SAG 2523</strain>
    </source>
</reference>
<evidence type="ECO:0000313" key="10">
    <source>
        <dbReference type="Proteomes" id="UP001485043"/>
    </source>
</evidence>
<dbReference type="SUPFAM" id="SSF53448">
    <property type="entry name" value="Nucleotide-diphospho-sugar transferases"/>
    <property type="match status" value="1"/>
</dbReference>
<dbReference type="PANTHER" id="PTHR48261">
    <property type="entry name" value="ACETYLGLUCOSAMINYLTRANSFERASE"/>
    <property type="match status" value="1"/>
</dbReference>
<dbReference type="FunFam" id="2.115.10.20:FF:000004">
    <property type="entry name" value="Glucosamine inositolphosphorylceramide transferase 1"/>
    <property type="match status" value="1"/>
</dbReference>
<evidence type="ECO:0000259" key="7">
    <source>
        <dbReference type="Pfam" id="PF09258"/>
    </source>
</evidence>
<evidence type="ECO:0000256" key="2">
    <source>
        <dbReference type="ARBA" id="ARBA00008700"/>
    </source>
</evidence>
<organism evidence="9 10">
    <name type="scientific">Apatococcus fuscideae</name>
    <dbReference type="NCBI Taxonomy" id="2026836"/>
    <lineage>
        <taxon>Eukaryota</taxon>
        <taxon>Viridiplantae</taxon>
        <taxon>Chlorophyta</taxon>
        <taxon>core chlorophytes</taxon>
        <taxon>Trebouxiophyceae</taxon>
        <taxon>Chlorellales</taxon>
        <taxon>Chlorellaceae</taxon>
        <taxon>Apatococcus</taxon>
    </lineage>
</organism>
<keyword evidence="3" id="KW-0808">Transferase</keyword>
<name>A0AAW1SWV4_9CHLO</name>
<gene>
    <name evidence="9" type="ORF">WJX84_006539</name>
</gene>
<dbReference type="InterPro" id="IPR056442">
    <property type="entry name" value="GINT1_N"/>
</dbReference>
<feature type="chain" id="PRO_5043452607" description="Glycosyl transferase 64 domain-containing protein" evidence="6">
    <location>
        <begin position="27"/>
        <end position="580"/>
    </location>
</feature>
<keyword evidence="10" id="KW-1185">Reference proteome</keyword>
<keyword evidence="4" id="KW-0472">Membrane</keyword>
<dbReference type="AlphaFoldDB" id="A0AAW1SWV4"/>
<dbReference type="Pfam" id="PF09258">
    <property type="entry name" value="Glyco_transf_64"/>
    <property type="match status" value="1"/>
</dbReference>
<evidence type="ECO:0000256" key="3">
    <source>
        <dbReference type="ARBA" id="ARBA00022679"/>
    </source>
</evidence>
<dbReference type="Gene3D" id="2.115.10.20">
    <property type="entry name" value="Glycosyl hydrolase domain, family 43"/>
    <property type="match status" value="1"/>
</dbReference>
<comment type="caution">
    <text evidence="9">The sequence shown here is derived from an EMBL/GenBank/DDBJ whole genome shotgun (WGS) entry which is preliminary data.</text>
</comment>
<evidence type="ECO:0008006" key="11">
    <source>
        <dbReference type="Google" id="ProtNLM"/>
    </source>
</evidence>
<feature type="signal peptide" evidence="6">
    <location>
        <begin position="1"/>
        <end position="26"/>
    </location>
</feature>
<feature type="domain" description="Glucosamine inositolphosphorylceramide transferase 1 N-terminal" evidence="8">
    <location>
        <begin position="40"/>
        <end position="321"/>
    </location>
</feature>
<dbReference type="Gene3D" id="3.90.550.10">
    <property type="entry name" value="Spore Coat Polysaccharide Biosynthesis Protein SpsA, Chain A"/>
    <property type="match status" value="1"/>
</dbReference>
<keyword evidence="5" id="KW-1015">Disulfide bond</keyword>
<dbReference type="EMBL" id="JALJOV010000697">
    <property type="protein sequence ID" value="KAK9861814.1"/>
    <property type="molecule type" value="Genomic_DNA"/>
</dbReference>
<evidence type="ECO:0000259" key="8">
    <source>
        <dbReference type="Pfam" id="PF24793"/>
    </source>
</evidence>
<protein>
    <recommendedName>
        <fullName evidence="11">Glycosyl transferase 64 domain-containing protein</fullName>
    </recommendedName>
</protein>
<dbReference type="InterPro" id="IPR015338">
    <property type="entry name" value="GT64_dom"/>
</dbReference>
<evidence type="ECO:0000256" key="5">
    <source>
        <dbReference type="ARBA" id="ARBA00023157"/>
    </source>
</evidence>
<evidence type="ECO:0000313" key="9">
    <source>
        <dbReference type="EMBL" id="KAK9861814.1"/>
    </source>
</evidence>
<dbReference type="PANTHER" id="PTHR48261:SF6">
    <property type="entry name" value="GLYCOSYLTRANSFERASE FAMILY PROTEIN"/>
    <property type="match status" value="1"/>
</dbReference>
<comment type="similarity">
    <text evidence="2">Belongs to the glycosyltransferase 64 family.</text>
</comment>
<dbReference type="GO" id="GO:0016020">
    <property type="term" value="C:membrane"/>
    <property type="evidence" value="ECO:0007669"/>
    <property type="project" value="UniProtKB-SubCell"/>
</dbReference>
<dbReference type="InterPro" id="IPR029044">
    <property type="entry name" value="Nucleotide-diphossugar_trans"/>
</dbReference>
<accession>A0AAW1SWV4</accession>
<sequence>MTTTLVAGRLAVVALLALTSLSFAESRRHGHAEKQHALSCKADNEGSWSIGVYRGASFSSLLPIEEALSRLDGSAAWPVANPILTCAAVVGAPSNFVADPFLFRANGTIYMFHETKNGITGHGDIGVASSHNDGSTWRHLGVALDEPWHLSYPFVFSWKNQVYLLPEASRSGGLRLYRAENFPLVWKLDRLLLDKPLVDASLLKVDDTWWLFGSDHTRPGAHNNGELELFSSASPQGPWQAHPMSPIMNTARRRGARMGGRPLHYKGAIYRFAQDCTSTYGKALEMMEITILNATHYQEEPRELGFTPAPRRGPMAWNGAHLVDGQYSKFTLVTQSYDQRLVNLKLFAWHYSRCTSVGEILVVWNRGTPPDPSSFSSKVPLRFRTESRNSLNNRFWPDEHIRNRAVLSLDDDILFSCKDLENGFASWRQHPERLVGFYPRLAEGAPLVYSDNKPRMKAAGHYNIILAGGTFVDKAYYNDYWSPQHAEAREMVDELTNCEDLLLNFVVANATRSAGDKSVLYVRPRVRIHAWRLSGVGISSQYRPFARDRSTCMLKFEELFGGNVLQTTRFDQRNIQGRMP</sequence>
<comment type="subcellular location">
    <subcellularLocation>
        <location evidence="1">Membrane</location>
    </subcellularLocation>
</comment>